<gene>
    <name evidence="4" type="ORF">BTJ68_00970</name>
</gene>
<dbReference type="GO" id="GO:0008270">
    <property type="term" value="F:zinc ion binding"/>
    <property type="evidence" value="ECO:0007669"/>
    <property type="project" value="InterPro"/>
</dbReference>
<evidence type="ECO:0000256" key="2">
    <source>
        <dbReference type="SAM" id="MobiDB-lite"/>
    </source>
</evidence>
<reference evidence="4 5" key="1">
    <citation type="submission" date="2017-01" db="EMBL/GenBank/DDBJ databases">
        <title>The recent genome duplication of the halophilic yeast Hortaea werneckii: insights from long-read sequencing.</title>
        <authorList>
            <person name="Sinha S."/>
            <person name="Flibotte S."/>
            <person name="Neira M."/>
            <person name="Lenassi M."/>
            <person name="Gostincar C."/>
            <person name="Stajich J.E."/>
            <person name="Nislow C.E."/>
        </authorList>
    </citation>
    <scope>NUCLEOTIDE SEQUENCE [LARGE SCALE GENOMIC DNA]</scope>
    <source>
        <strain evidence="4 5">EXF-2000</strain>
    </source>
</reference>
<dbReference type="InterPro" id="IPR036864">
    <property type="entry name" value="Zn2-C6_fun-type_DNA-bd_sf"/>
</dbReference>
<evidence type="ECO:0000313" key="5">
    <source>
        <dbReference type="Proteomes" id="UP000194280"/>
    </source>
</evidence>
<accession>A0A1Z5TSG5</accession>
<comment type="caution">
    <text evidence="4">The sequence shown here is derived from an EMBL/GenBank/DDBJ whole genome shotgun (WGS) entry which is preliminary data.</text>
</comment>
<name>A0A1Z5TSG5_HORWE</name>
<evidence type="ECO:0000313" key="4">
    <source>
        <dbReference type="EMBL" id="OTA38944.1"/>
    </source>
</evidence>
<dbReference type="PANTHER" id="PTHR47785:SF2">
    <property type="entry name" value="ZN(II)2CYS6 TRANSCRIPTION FACTOR (EUROFUNG)"/>
    <property type="match status" value="1"/>
</dbReference>
<dbReference type="FunFam" id="4.10.240.10:FF:000008">
    <property type="entry name" value="C6 zinc finger domain-containing protein"/>
    <property type="match status" value="1"/>
</dbReference>
<dbReference type="InParanoid" id="A0A1Z5TSG5"/>
<dbReference type="VEuPathDB" id="FungiDB:BTJ68_00970"/>
<dbReference type="AlphaFoldDB" id="A0A1Z5TSG5"/>
<feature type="compositionally biased region" description="Basic and acidic residues" evidence="2">
    <location>
        <begin position="62"/>
        <end position="78"/>
    </location>
</feature>
<feature type="region of interest" description="Disordered" evidence="2">
    <location>
        <begin position="1"/>
        <end position="78"/>
    </location>
</feature>
<dbReference type="InterPro" id="IPR053181">
    <property type="entry name" value="EcdB-like_regulator"/>
</dbReference>
<proteinExistence type="predicted"/>
<dbReference type="OrthoDB" id="4685598at2759"/>
<dbReference type="Proteomes" id="UP000194280">
    <property type="component" value="Unassembled WGS sequence"/>
</dbReference>
<dbReference type="InterPro" id="IPR001138">
    <property type="entry name" value="Zn2Cys6_DnaBD"/>
</dbReference>
<protein>
    <recommendedName>
        <fullName evidence="3">Zn(2)-C6 fungal-type domain-containing protein</fullName>
    </recommendedName>
</protein>
<dbReference type="CDD" id="cd00067">
    <property type="entry name" value="GAL4"/>
    <property type="match status" value="1"/>
</dbReference>
<feature type="compositionally biased region" description="Polar residues" evidence="2">
    <location>
        <begin position="1"/>
        <end position="20"/>
    </location>
</feature>
<evidence type="ECO:0000256" key="1">
    <source>
        <dbReference type="ARBA" id="ARBA00023242"/>
    </source>
</evidence>
<keyword evidence="1" id="KW-0539">Nucleus</keyword>
<dbReference type="Pfam" id="PF00172">
    <property type="entry name" value="Zn_clus"/>
    <property type="match status" value="1"/>
</dbReference>
<dbReference type="EMBL" id="MUNK01000006">
    <property type="protein sequence ID" value="OTA38944.1"/>
    <property type="molecule type" value="Genomic_DNA"/>
</dbReference>
<dbReference type="PROSITE" id="PS50048">
    <property type="entry name" value="ZN2_CY6_FUNGAL_2"/>
    <property type="match status" value="1"/>
</dbReference>
<dbReference type="STRING" id="1157616.A0A1Z5TSG5"/>
<organism evidence="4 5">
    <name type="scientific">Hortaea werneckii EXF-2000</name>
    <dbReference type="NCBI Taxonomy" id="1157616"/>
    <lineage>
        <taxon>Eukaryota</taxon>
        <taxon>Fungi</taxon>
        <taxon>Dikarya</taxon>
        <taxon>Ascomycota</taxon>
        <taxon>Pezizomycotina</taxon>
        <taxon>Dothideomycetes</taxon>
        <taxon>Dothideomycetidae</taxon>
        <taxon>Mycosphaerellales</taxon>
        <taxon>Teratosphaeriaceae</taxon>
        <taxon>Hortaea</taxon>
    </lineage>
</organism>
<dbReference type="PANTHER" id="PTHR47785">
    <property type="entry name" value="ZN(II)2CYS6 TRANSCRIPTION FACTOR (EUROFUNG)-RELATED-RELATED"/>
    <property type="match status" value="1"/>
</dbReference>
<keyword evidence="5" id="KW-1185">Reference proteome</keyword>
<dbReference type="GO" id="GO:0000981">
    <property type="term" value="F:DNA-binding transcription factor activity, RNA polymerase II-specific"/>
    <property type="evidence" value="ECO:0007669"/>
    <property type="project" value="InterPro"/>
</dbReference>
<dbReference type="Gene3D" id="4.10.240.10">
    <property type="entry name" value="Zn(2)-C6 fungal-type DNA-binding domain"/>
    <property type="match status" value="1"/>
</dbReference>
<dbReference type="PROSITE" id="PS00463">
    <property type="entry name" value="ZN2_CY6_FUNGAL_1"/>
    <property type="match status" value="1"/>
</dbReference>
<dbReference type="SUPFAM" id="SSF57701">
    <property type="entry name" value="Zn2/Cys6 DNA-binding domain"/>
    <property type="match status" value="1"/>
</dbReference>
<dbReference type="SMART" id="SM00066">
    <property type="entry name" value="GAL4"/>
    <property type="match status" value="1"/>
</dbReference>
<evidence type="ECO:0000259" key="3">
    <source>
        <dbReference type="PROSITE" id="PS50048"/>
    </source>
</evidence>
<feature type="domain" description="Zn(2)-C6 fungal-type" evidence="3">
    <location>
        <begin position="91"/>
        <end position="121"/>
    </location>
</feature>
<dbReference type="CDD" id="cd12148">
    <property type="entry name" value="fungal_TF_MHR"/>
    <property type="match status" value="1"/>
</dbReference>
<sequence length="669" mass="74380">MEPSPSTVSATANAADSNTVRHGFEGPGDLRPPPSKRVRSSVEKRSSQQASDAEHFATATTEQHDRQGSESDILKRFGEPLDYPRRRATIACEICRSRKSRCDGARPKCRLCTELGAECNYREPGIKLDAGDKLILEQLTRIEGMLHTSLSSGPSLGGPISPATSNTASEDYQAKRLSSTGATGAGALPLNGLGTWSANISTMPKTHTTPALHLLQWPVIKDLVSRPCDPQVLLQREMAREPLDLRQYQPLDFSNLNAYAQAFFERVNVWYAIVNPYTWWQYYRTAASQNLQSGAESCAVLLVLALGEAAHSGVSISLLPSGQRPPGMSFFAAAWTMLPSLMVSNDVIIAQVFNLAAAYLLYLVRPLEAWSLLCTASMKQQLLLSSQHTVPLKQKELLERVYWNTLLIESDLLAELDLPHSGIVQFEEIMRLPRSFPYDVTVAGPDEELPGDDDLWYFLAEIALRRLLNRVSHLIYTHKRSATFSIASLEPVVAELDYQLTQWYEGLPISVKFPRERTPALSQVQTVLRLRYFACRTIIYRPYIQAVLSDPTLAHDLSVQESCQKCLEACLRQLETLSEHHEGHLPYLWQGALSLMSQSLLLMGATLNPALRQLLPSDLQMTAIFAEVVAELGRLAHLAPSLDLCAQIVKEAEEKRRLLSSNSEQGNMN</sequence>